<comment type="caution">
    <text evidence="1">The sequence shown here is derived from an EMBL/GenBank/DDBJ whole genome shotgun (WGS) entry which is preliminary data.</text>
</comment>
<protein>
    <recommendedName>
        <fullName evidence="3">Endonuclease/exonuclease/phosphatase domain-containing protein</fullName>
    </recommendedName>
</protein>
<reference evidence="1" key="2">
    <citation type="submission" date="2023-05" db="EMBL/GenBank/DDBJ databases">
        <authorList>
            <person name="Schelkunov M.I."/>
        </authorList>
    </citation>
    <scope>NUCLEOTIDE SEQUENCE</scope>
    <source>
        <strain evidence="1">Hsosn_3</strain>
        <tissue evidence="1">Leaf</tissue>
    </source>
</reference>
<dbReference type="InterPro" id="IPR036691">
    <property type="entry name" value="Endo/exonu/phosph_ase_sf"/>
</dbReference>
<gene>
    <name evidence="1" type="ORF">POM88_011989</name>
</gene>
<keyword evidence="2" id="KW-1185">Reference proteome</keyword>
<proteinExistence type="predicted"/>
<dbReference type="Gene3D" id="3.60.10.10">
    <property type="entry name" value="Endonuclease/exonuclease/phosphatase"/>
    <property type="match status" value="1"/>
</dbReference>
<dbReference type="AlphaFoldDB" id="A0AAD8IX78"/>
<dbReference type="PANTHER" id="PTHR33710:SF71">
    <property type="entry name" value="ENDONUCLEASE_EXONUCLEASE_PHOSPHATASE DOMAIN-CONTAINING PROTEIN"/>
    <property type="match status" value="1"/>
</dbReference>
<organism evidence="1 2">
    <name type="scientific">Heracleum sosnowskyi</name>
    <dbReference type="NCBI Taxonomy" id="360622"/>
    <lineage>
        <taxon>Eukaryota</taxon>
        <taxon>Viridiplantae</taxon>
        <taxon>Streptophyta</taxon>
        <taxon>Embryophyta</taxon>
        <taxon>Tracheophyta</taxon>
        <taxon>Spermatophyta</taxon>
        <taxon>Magnoliopsida</taxon>
        <taxon>eudicotyledons</taxon>
        <taxon>Gunneridae</taxon>
        <taxon>Pentapetalae</taxon>
        <taxon>asterids</taxon>
        <taxon>campanulids</taxon>
        <taxon>Apiales</taxon>
        <taxon>Apiaceae</taxon>
        <taxon>Apioideae</taxon>
        <taxon>apioid superclade</taxon>
        <taxon>Tordylieae</taxon>
        <taxon>Tordyliinae</taxon>
        <taxon>Heracleum</taxon>
    </lineage>
</organism>
<dbReference type="SUPFAM" id="SSF56219">
    <property type="entry name" value="DNase I-like"/>
    <property type="match status" value="1"/>
</dbReference>
<dbReference type="PANTHER" id="PTHR33710">
    <property type="entry name" value="BNAC02G09200D PROTEIN"/>
    <property type="match status" value="1"/>
</dbReference>
<dbReference type="Proteomes" id="UP001237642">
    <property type="component" value="Unassembled WGS sequence"/>
</dbReference>
<dbReference type="EMBL" id="JAUIZM010000003">
    <property type="protein sequence ID" value="KAK1392933.1"/>
    <property type="molecule type" value="Genomic_DNA"/>
</dbReference>
<sequence length="222" mass="26122">MEVMDEGTTVMYIDVDSQNPKNSGDGSLTTSKGHFWKNMSEEDMHALLGNRETINEAQGAPIAMNALCWNVQGLGNPWTFKTLNRIHTWSLLRRISSMYSGPWVVGGDFNEILRDSEQSSDRERPNYLIKYFRATIDDCCLKEIEDDGTNFSWCSRRQNGMVYAKLDRVLGNIEWLNRFVLDRVDYLQWWNSDHRPMLLKFNEVSYQDKRRVKWYSRLETRK</sequence>
<evidence type="ECO:0008006" key="3">
    <source>
        <dbReference type="Google" id="ProtNLM"/>
    </source>
</evidence>
<accession>A0AAD8IX78</accession>
<name>A0AAD8IX78_9APIA</name>
<reference evidence="1" key="1">
    <citation type="submission" date="2023-02" db="EMBL/GenBank/DDBJ databases">
        <title>Genome of toxic invasive species Heracleum sosnowskyi carries increased number of genes despite the absence of recent whole-genome duplications.</title>
        <authorList>
            <person name="Schelkunov M."/>
            <person name="Shtratnikova V."/>
            <person name="Makarenko M."/>
            <person name="Klepikova A."/>
            <person name="Omelchenko D."/>
            <person name="Novikova G."/>
            <person name="Obukhova E."/>
            <person name="Bogdanov V."/>
            <person name="Penin A."/>
            <person name="Logacheva M."/>
        </authorList>
    </citation>
    <scope>NUCLEOTIDE SEQUENCE</scope>
    <source>
        <strain evidence="1">Hsosn_3</strain>
        <tissue evidence="1">Leaf</tissue>
    </source>
</reference>
<evidence type="ECO:0000313" key="2">
    <source>
        <dbReference type="Proteomes" id="UP001237642"/>
    </source>
</evidence>
<evidence type="ECO:0000313" key="1">
    <source>
        <dbReference type="EMBL" id="KAK1392933.1"/>
    </source>
</evidence>